<evidence type="ECO:0000313" key="2">
    <source>
        <dbReference type="Proteomes" id="UP000176608"/>
    </source>
</evidence>
<name>A0A1F4URT4_UNCKA</name>
<proteinExistence type="predicted"/>
<gene>
    <name evidence="1" type="ORF">A2886_02890</name>
</gene>
<reference evidence="1 2" key="1">
    <citation type="journal article" date="2016" name="Nat. Commun.">
        <title>Thousands of microbial genomes shed light on interconnected biogeochemical processes in an aquifer system.</title>
        <authorList>
            <person name="Anantharaman K."/>
            <person name="Brown C.T."/>
            <person name="Hug L.A."/>
            <person name="Sharon I."/>
            <person name="Castelle C.J."/>
            <person name="Probst A.J."/>
            <person name="Thomas B.C."/>
            <person name="Singh A."/>
            <person name="Wilkins M.J."/>
            <person name="Karaoz U."/>
            <person name="Brodie E.L."/>
            <person name="Williams K.H."/>
            <person name="Hubbard S.S."/>
            <person name="Banfield J.F."/>
        </authorList>
    </citation>
    <scope>NUCLEOTIDE SEQUENCE [LARGE SCALE GENOMIC DNA]</scope>
</reference>
<dbReference type="Proteomes" id="UP000176608">
    <property type="component" value="Unassembled WGS sequence"/>
</dbReference>
<organism evidence="1 2">
    <name type="scientific">candidate division WWE3 bacterium RIFCSPHIGHO2_01_FULL_42_13</name>
    <dbReference type="NCBI Taxonomy" id="1802617"/>
    <lineage>
        <taxon>Bacteria</taxon>
        <taxon>Katanobacteria</taxon>
    </lineage>
</organism>
<dbReference type="STRING" id="1802617.A2886_02890"/>
<protein>
    <submittedName>
        <fullName evidence="1">Uncharacterized protein</fullName>
    </submittedName>
</protein>
<accession>A0A1F4URT4</accession>
<comment type="caution">
    <text evidence="1">The sequence shown here is derived from an EMBL/GenBank/DDBJ whole genome shotgun (WGS) entry which is preliminary data.</text>
</comment>
<evidence type="ECO:0000313" key="1">
    <source>
        <dbReference type="EMBL" id="OGC47697.1"/>
    </source>
</evidence>
<dbReference type="AlphaFoldDB" id="A0A1F4URT4"/>
<dbReference type="EMBL" id="MEVA01000006">
    <property type="protein sequence ID" value="OGC47697.1"/>
    <property type="molecule type" value="Genomic_DNA"/>
</dbReference>
<sequence>MLNANLIESVKIKINLLLGKDKRMGSVGILDRGRGTKMYNNTFIGLDTAIKEEGEDAEAIGNKILK</sequence>